<dbReference type="Gene3D" id="3.40.720.10">
    <property type="entry name" value="Alkaline Phosphatase, subunit A"/>
    <property type="match status" value="2"/>
</dbReference>
<evidence type="ECO:0000313" key="8">
    <source>
        <dbReference type="Proteomes" id="UP000678499"/>
    </source>
</evidence>
<comment type="similarity">
    <text evidence="2">Belongs to the sulfatase family.</text>
</comment>
<evidence type="ECO:0000256" key="1">
    <source>
        <dbReference type="ARBA" id="ARBA00001913"/>
    </source>
</evidence>
<sequence length="376" mass="41909">MICADESNGLGRRGSRRWVHLESLVEIEWPSFESTHAHGGPLSLLGPVDGIDMWAALSEDTPSPRKEILLDLDPILGKSAIRVGNWKLVNAMVYLLDRSVGKIVKALEDKGMLKNSIIVFSTDNGGPAGGINRNAASNWPLRGTKATGWEGGVRGVGFIWSPWLKSSGRVSNQLMHMVDWLPTLFSAAGTWENGTYDTWFGPSGHEDKSYYEITTLKCSSNSSDKYCSNQTPNKQSFRNFMKTGVKRGNGKTFPMSRKGTVRPMLDIRRLTRHHQNPKRFSAKRDPRLVVAVDCGEKPLNASTNCVPTESPCLFDLASDPCEYNNLASQYPGVVDELWRKLMAYQAASVEPINTPSDPLANPKYWGYFWSNWKDFS</sequence>
<evidence type="ECO:0000256" key="3">
    <source>
        <dbReference type="ARBA" id="ARBA00022723"/>
    </source>
</evidence>
<dbReference type="OrthoDB" id="103349at2759"/>
<dbReference type="InterPro" id="IPR000917">
    <property type="entry name" value="Sulfatase_N"/>
</dbReference>
<proteinExistence type="inferred from homology"/>
<dbReference type="Proteomes" id="UP000678499">
    <property type="component" value="Unassembled WGS sequence"/>
</dbReference>
<dbReference type="EMBL" id="OA886357">
    <property type="protein sequence ID" value="CAD7282795.1"/>
    <property type="molecule type" value="Genomic_DNA"/>
</dbReference>
<feature type="domain" description="Sulfatase N-terminal" evidence="6">
    <location>
        <begin position="92"/>
        <end position="189"/>
    </location>
</feature>
<organism evidence="7">
    <name type="scientific">Notodromas monacha</name>
    <dbReference type="NCBI Taxonomy" id="399045"/>
    <lineage>
        <taxon>Eukaryota</taxon>
        <taxon>Metazoa</taxon>
        <taxon>Ecdysozoa</taxon>
        <taxon>Arthropoda</taxon>
        <taxon>Crustacea</taxon>
        <taxon>Oligostraca</taxon>
        <taxon>Ostracoda</taxon>
        <taxon>Podocopa</taxon>
        <taxon>Podocopida</taxon>
        <taxon>Cypridocopina</taxon>
        <taxon>Cypridoidea</taxon>
        <taxon>Cyprididae</taxon>
        <taxon>Notodromas</taxon>
    </lineage>
</organism>
<keyword evidence="8" id="KW-1185">Reference proteome</keyword>
<dbReference type="InterPro" id="IPR047115">
    <property type="entry name" value="ARSB"/>
</dbReference>
<evidence type="ECO:0000256" key="5">
    <source>
        <dbReference type="ARBA" id="ARBA00023180"/>
    </source>
</evidence>
<dbReference type="GO" id="GO:0008484">
    <property type="term" value="F:sulfuric ester hydrolase activity"/>
    <property type="evidence" value="ECO:0007669"/>
    <property type="project" value="InterPro"/>
</dbReference>
<dbReference type="PANTHER" id="PTHR10342">
    <property type="entry name" value="ARYLSULFATASE"/>
    <property type="match status" value="1"/>
</dbReference>
<protein>
    <recommendedName>
        <fullName evidence="6">Sulfatase N-terminal domain-containing protein</fullName>
    </recommendedName>
</protein>
<dbReference type="Pfam" id="PF00884">
    <property type="entry name" value="Sulfatase"/>
    <property type="match status" value="1"/>
</dbReference>
<comment type="cofactor">
    <cofactor evidence="1">
        <name>Ca(2+)</name>
        <dbReference type="ChEBI" id="CHEBI:29108"/>
    </cofactor>
</comment>
<dbReference type="AlphaFoldDB" id="A0A7R9BZG3"/>
<reference evidence="7" key="1">
    <citation type="submission" date="2020-11" db="EMBL/GenBank/DDBJ databases">
        <authorList>
            <person name="Tran Van P."/>
        </authorList>
    </citation>
    <scope>NUCLEOTIDE SEQUENCE</scope>
</reference>
<dbReference type="Gene3D" id="3.30.1120.10">
    <property type="match status" value="2"/>
</dbReference>
<gene>
    <name evidence="7" type="ORF">NMOB1V02_LOCUS10414</name>
</gene>
<keyword evidence="5" id="KW-0325">Glycoprotein</keyword>
<evidence type="ECO:0000256" key="4">
    <source>
        <dbReference type="ARBA" id="ARBA00022837"/>
    </source>
</evidence>
<dbReference type="PANTHER" id="PTHR10342:SF273">
    <property type="entry name" value="RE14504P"/>
    <property type="match status" value="1"/>
</dbReference>
<dbReference type="InterPro" id="IPR017850">
    <property type="entry name" value="Alkaline_phosphatase_core_sf"/>
</dbReference>
<evidence type="ECO:0000259" key="6">
    <source>
        <dbReference type="Pfam" id="PF00884"/>
    </source>
</evidence>
<evidence type="ECO:0000313" key="7">
    <source>
        <dbReference type="EMBL" id="CAD7282795.1"/>
    </source>
</evidence>
<dbReference type="SUPFAM" id="SSF53649">
    <property type="entry name" value="Alkaline phosphatase-like"/>
    <property type="match status" value="1"/>
</dbReference>
<dbReference type="EMBL" id="CAJPEX010004320">
    <property type="protein sequence ID" value="CAG0922947.1"/>
    <property type="molecule type" value="Genomic_DNA"/>
</dbReference>
<accession>A0A7R9BZG3</accession>
<keyword evidence="4" id="KW-0106">Calcium</keyword>
<name>A0A7R9BZG3_9CRUS</name>
<evidence type="ECO:0000256" key="2">
    <source>
        <dbReference type="ARBA" id="ARBA00008779"/>
    </source>
</evidence>
<keyword evidence="3" id="KW-0479">Metal-binding</keyword>
<dbReference type="GO" id="GO:0046872">
    <property type="term" value="F:metal ion binding"/>
    <property type="evidence" value="ECO:0007669"/>
    <property type="project" value="UniProtKB-KW"/>
</dbReference>